<dbReference type="Proteomes" id="UP000185860">
    <property type="component" value="Unassembled WGS sequence"/>
</dbReference>
<gene>
    <name evidence="1" type="ORF">NIES2119_06335</name>
</gene>
<dbReference type="AlphaFoldDB" id="A0A1U7IPU2"/>
<comment type="caution">
    <text evidence="1">The sequence shown here is derived from an EMBL/GenBank/DDBJ whole genome shotgun (WGS) entry which is preliminary data.</text>
</comment>
<proteinExistence type="predicted"/>
<dbReference type="RefSeq" id="WP_073592610.1">
    <property type="nucleotide sequence ID" value="NZ_MRCE01000005.1"/>
</dbReference>
<protein>
    <submittedName>
        <fullName evidence="1">Uncharacterized protein</fullName>
    </submittedName>
</protein>
<name>A0A1U7IPU2_9CYAN</name>
<reference evidence="1 2" key="1">
    <citation type="submission" date="2016-11" db="EMBL/GenBank/DDBJ databases">
        <title>Draft Genome Sequences of Nine Cyanobacterial Strains from Diverse Habitats.</title>
        <authorList>
            <person name="Zhu T."/>
            <person name="Hou S."/>
            <person name="Lu X."/>
            <person name="Hess W.R."/>
        </authorList>
    </citation>
    <scope>NUCLEOTIDE SEQUENCE [LARGE SCALE GENOMIC DNA]</scope>
    <source>
        <strain evidence="1 2">IAM M-71</strain>
    </source>
</reference>
<evidence type="ECO:0000313" key="2">
    <source>
        <dbReference type="Proteomes" id="UP000185860"/>
    </source>
</evidence>
<dbReference type="EMBL" id="MRCE01000005">
    <property type="protein sequence ID" value="OKH39355.1"/>
    <property type="molecule type" value="Genomic_DNA"/>
</dbReference>
<organism evidence="1 2">
    <name type="scientific">[Phormidium ambiguum] IAM M-71</name>
    <dbReference type="NCBI Taxonomy" id="454136"/>
    <lineage>
        <taxon>Bacteria</taxon>
        <taxon>Bacillati</taxon>
        <taxon>Cyanobacteriota</taxon>
        <taxon>Cyanophyceae</taxon>
        <taxon>Oscillatoriophycideae</taxon>
        <taxon>Aerosakkonematales</taxon>
        <taxon>Aerosakkonemataceae</taxon>
        <taxon>Floridanema</taxon>
    </lineage>
</organism>
<sequence>MINLFSKKSASQVNLDKISSEKLIENLDETREEFLAGGANKLFVGNLSFNSAQQAAVTNFILIID</sequence>
<evidence type="ECO:0000313" key="1">
    <source>
        <dbReference type="EMBL" id="OKH39355.1"/>
    </source>
</evidence>
<accession>A0A1U7IPU2</accession>